<dbReference type="EMBL" id="GGFJ01013207">
    <property type="protein sequence ID" value="MBW62348.1"/>
    <property type="molecule type" value="Transcribed_RNA"/>
</dbReference>
<proteinExistence type="predicted"/>
<evidence type="ECO:0000256" key="2">
    <source>
        <dbReference type="SAM" id="SignalP"/>
    </source>
</evidence>
<feature type="chain" id="PRO_5014941235" evidence="2">
    <location>
        <begin position="21"/>
        <end position="85"/>
    </location>
</feature>
<reference evidence="3" key="1">
    <citation type="submission" date="2018-01" db="EMBL/GenBank/DDBJ databases">
        <title>An insight into the sialome of Amazonian anophelines.</title>
        <authorList>
            <person name="Ribeiro J.M."/>
            <person name="Scarpassa V."/>
            <person name="Calvo E."/>
        </authorList>
    </citation>
    <scope>NUCLEOTIDE SEQUENCE</scope>
    <source>
        <tissue evidence="3">Salivary glands</tissue>
    </source>
</reference>
<sequence>MSVSLLRLLCLIPSSPRTFSTNNTSRVVCLLPSRTFRSLAVASGYRSAPPAGPFAGRCRCRSSPSGTIPAAPDRDPASNASPGTC</sequence>
<organism evidence="3">
    <name type="scientific">Anopheles marajoara</name>
    <dbReference type="NCBI Taxonomy" id="58244"/>
    <lineage>
        <taxon>Eukaryota</taxon>
        <taxon>Metazoa</taxon>
        <taxon>Ecdysozoa</taxon>
        <taxon>Arthropoda</taxon>
        <taxon>Hexapoda</taxon>
        <taxon>Insecta</taxon>
        <taxon>Pterygota</taxon>
        <taxon>Neoptera</taxon>
        <taxon>Endopterygota</taxon>
        <taxon>Diptera</taxon>
        <taxon>Nematocera</taxon>
        <taxon>Culicoidea</taxon>
        <taxon>Culicidae</taxon>
        <taxon>Anophelinae</taxon>
        <taxon>Anopheles</taxon>
    </lineage>
</organism>
<keyword evidence="2" id="KW-0732">Signal</keyword>
<feature type="region of interest" description="Disordered" evidence="1">
    <location>
        <begin position="62"/>
        <end position="85"/>
    </location>
</feature>
<protein>
    <submittedName>
        <fullName evidence="3">Putative secreted protein</fullName>
    </submittedName>
</protein>
<accession>A0A2M4CBL8</accession>
<evidence type="ECO:0000256" key="1">
    <source>
        <dbReference type="SAM" id="MobiDB-lite"/>
    </source>
</evidence>
<name>A0A2M4CBL8_9DIPT</name>
<evidence type="ECO:0000313" key="3">
    <source>
        <dbReference type="EMBL" id="MBW62348.1"/>
    </source>
</evidence>
<feature type="signal peptide" evidence="2">
    <location>
        <begin position="1"/>
        <end position="20"/>
    </location>
</feature>
<dbReference type="AlphaFoldDB" id="A0A2M4CBL8"/>